<dbReference type="OrthoDB" id="3322489at2"/>
<protein>
    <submittedName>
        <fullName evidence="3">Putative ATP-dependent endonuclease of the OLD family</fullName>
    </submittedName>
</protein>
<dbReference type="RefSeq" id="WP_097120508.1">
    <property type="nucleotide sequence ID" value="NZ_OCND01000001.1"/>
</dbReference>
<dbReference type="GO" id="GO:0004519">
    <property type="term" value="F:endonuclease activity"/>
    <property type="evidence" value="ECO:0007669"/>
    <property type="project" value="UniProtKB-KW"/>
</dbReference>
<dbReference type="Gene3D" id="3.40.50.300">
    <property type="entry name" value="P-loop containing nucleotide triphosphate hydrolases"/>
    <property type="match status" value="1"/>
</dbReference>
<dbReference type="InterPro" id="IPR027417">
    <property type="entry name" value="P-loop_NTPase"/>
</dbReference>
<keyword evidence="3" id="KW-0540">Nuclease</keyword>
<gene>
    <name evidence="3" type="ORF">SAMN06296416_101760</name>
</gene>
<dbReference type="AlphaFoldDB" id="A0A286CZ47"/>
<dbReference type="EMBL" id="OCND01000001">
    <property type="protein sequence ID" value="SOD51634.1"/>
    <property type="molecule type" value="Genomic_DNA"/>
</dbReference>
<proteinExistence type="predicted"/>
<sequence>MRVARVHIENFRGIRLADLRFAGTTVLLGDNNTGKSTVFEAIELAIGADRLARSQVIDEHDFFGGAYRGDEEHPAPKIVVEVVIAGLDAQHCERFRNNLEFWRESDGVLIGPGGAAQAAQPGVEPAVRIRFEGEYDQEADEFTAKTWFAVPRNVDDVPTSECRSSDKREFGFLHLRALRTGSRALSMERGSLLDVILRTYEVRTRMWEGLLDRLRVLDVVGEQDPEFGQILTAIRDAMREIVPGEWADAPHLRVSELTREDLRRVLKSFLATGVPGYAAPFQHQGSGTINALVLAMLGLIAQRRAGRVIFAMEEPELSLPPHVQQRVVDKVRGLASQALFTSHSPYVIEQFKPEQMTVVRRDAAGHMSATPVLLPPNLKLKIFRDGFRTRFCEALLARRVLVVEGKTEFVAYSAVSRRAAEIAPAAHKRLDSLGWVPFDAVGDTAVAPFATFFRGLGKTVATIFDQQEPVAKAAIEAASDRAFEQPYPGFEHLLWAEVPIARQRQFVQWLVEQGEWPQALLNVLPSPNSADDAYAAPFFEVLRHKKGNDYLTLFFDQCEIGHLPATIMRILGELRLMVEPPPAPPAPPPPPQLPPLPIPII</sequence>
<dbReference type="InterPro" id="IPR051396">
    <property type="entry name" value="Bact_Antivir_Def_Nuclease"/>
</dbReference>
<dbReference type="PANTHER" id="PTHR43581">
    <property type="entry name" value="ATP/GTP PHOSPHATASE"/>
    <property type="match status" value="1"/>
</dbReference>
<dbReference type="InterPro" id="IPR003959">
    <property type="entry name" value="ATPase_AAA_core"/>
</dbReference>
<name>A0A286CZ47_9GAMM</name>
<dbReference type="Pfam" id="PF13304">
    <property type="entry name" value="AAA_21"/>
    <property type="match status" value="1"/>
</dbReference>
<dbReference type="SUPFAM" id="SSF52540">
    <property type="entry name" value="P-loop containing nucleoside triphosphate hydrolases"/>
    <property type="match status" value="1"/>
</dbReference>
<feature type="domain" description="OLD protein-like TOPRIM" evidence="2">
    <location>
        <begin position="395"/>
        <end position="465"/>
    </location>
</feature>
<evidence type="ECO:0000313" key="3">
    <source>
        <dbReference type="EMBL" id="SOD51634.1"/>
    </source>
</evidence>
<accession>A0A286CZ47</accession>
<evidence type="ECO:0000259" key="1">
    <source>
        <dbReference type="Pfam" id="PF13304"/>
    </source>
</evidence>
<feature type="domain" description="ATPase AAA-type core" evidence="1">
    <location>
        <begin position="25"/>
        <end position="349"/>
    </location>
</feature>
<organism evidence="3 4">
    <name type="scientific">Pseudoxanthomonas wuyuanensis</name>
    <dbReference type="NCBI Taxonomy" id="1073196"/>
    <lineage>
        <taxon>Bacteria</taxon>
        <taxon>Pseudomonadati</taxon>
        <taxon>Pseudomonadota</taxon>
        <taxon>Gammaproteobacteria</taxon>
        <taxon>Lysobacterales</taxon>
        <taxon>Lysobacteraceae</taxon>
        <taxon>Pseudoxanthomonas</taxon>
    </lineage>
</organism>
<evidence type="ECO:0000313" key="4">
    <source>
        <dbReference type="Proteomes" id="UP000219374"/>
    </source>
</evidence>
<keyword evidence="3" id="KW-0378">Hydrolase</keyword>
<evidence type="ECO:0000259" key="2">
    <source>
        <dbReference type="Pfam" id="PF20469"/>
    </source>
</evidence>
<dbReference type="PANTHER" id="PTHR43581:SF4">
    <property type="entry name" value="ATP_GTP PHOSPHATASE"/>
    <property type="match status" value="1"/>
</dbReference>
<keyword evidence="3" id="KW-0255">Endonuclease</keyword>
<dbReference type="InterPro" id="IPR034139">
    <property type="entry name" value="TOPRIM_OLD"/>
</dbReference>
<dbReference type="Pfam" id="PF20469">
    <property type="entry name" value="OLD-like_TOPRIM"/>
    <property type="match status" value="1"/>
</dbReference>
<reference evidence="3 4" key="1">
    <citation type="submission" date="2017-09" db="EMBL/GenBank/DDBJ databases">
        <authorList>
            <person name="Ehlers B."/>
            <person name="Leendertz F.H."/>
        </authorList>
    </citation>
    <scope>NUCLEOTIDE SEQUENCE [LARGE SCALE GENOMIC DNA]</scope>
    <source>
        <strain evidence="3 4">CGMCC 1.10978</strain>
    </source>
</reference>
<keyword evidence="4" id="KW-1185">Reference proteome</keyword>
<dbReference type="Proteomes" id="UP000219374">
    <property type="component" value="Unassembled WGS sequence"/>
</dbReference>